<dbReference type="Proteomes" id="UP000827889">
    <property type="component" value="Chromosome 6"/>
</dbReference>
<dbReference type="PANTHER" id="PTHR45927:SF10">
    <property type="entry name" value="LYSM-DOMAIN RECEPTOR-LIKE KINASE"/>
    <property type="match status" value="1"/>
</dbReference>
<proteinExistence type="predicted"/>
<evidence type="ECO:0000313" key="2">
    <source>
        <dbReference type="Proteomes" id="UP000827889"/>
    </source>
</evidence>
<gene>
    <name evidence="3" type="primary">LOC125315559</name>
</gene>
<name>A0ABM3HJE8_9MYRT</name>
<dbReference type="InterPro" id="IPR011009">
    <property type="entry name" value="Kinase-like_dom_sf"/>
</dbReference>
<dbReference type="PROSITE" id="PS50011">
    <property type="entry name" value="PROTEIN_KINASE_DOM"/>
    <property type="match status" value="1"/>
</dbReference>
<dbReference type="Pfam" id="PF07714">
    <property type="entry name" value="PK_Tyr_Ser-Thr"/>
    <property type="match status" value="1"/>
</dbReference>
<dbReference type="InterPro" id="IPR001245">
    <property type="entry name" value="Ser-Thr/Tyr_kinase_cat_dom"/>
</dbReference>
<feature type="domain" description="Protein kinase" evidence="1">
    <location>
        <begin position="1"/>
        <end position="152"/>
    </location>
</feature>
<accession>A0ABM3HJE8</accession>
<dbReference type="InterPro" id="IPR000719">
    <property type="entry name" value="Prot_kinase_dom"/>
</dbReference>
<dbReference type="PANTHER" id="PTHR45927">
    <property type="entry name" value="LYSM-DOMAIN RECEPTOR-LIKE KINASE-RELATED"/>
    <property type="match status" value="1"/>
</dbReference>
<dbReference type="InterPro" id="IPR052611">
    <property type="entry name" value="Plant_RLK_LysM"/>
</dbReference>
<evidence type="ECO:0000313" key="3">
    <source>
        <dbReference type="RefSeq" id="XP_048136730.1"/>
    </source>
</evidence>
<evidence type="ECO:0000259" key="1">
    <source>
        <dbReference type="PROSITE" id="PS50011"/>
    </source>
</evidence>
<dbReference type="Gene3D" id="1.10.510.10">
    <property type="entry name" value="Transferase(Phosphotransferase) domain 1"/>
    <property type="match status" value="1"/>
</dbReference>
<dbReference type="GeneID" id="125315559"/>
<organism evidence="2 3">
    <name type="scientific">Rhodamnia argentea</name>
    <dbReference type="NCBI Taxonomy" id="178133"/>
    <lineage>
        <taxon>Eukaryota</taxon>
        <taxon>Viridiplantae</taxon>
        <taxon>Streptophyta</taxon>
        <taxon>Embryophyta</taxon>
        <taxon>Tracheophyta</taxon>
        <taxon>Spermatophyta</taxon>
        <taxon>Magnoliopsida</taxon>
        <taxon>eudicotyledons</taxon>
        <taxon>Gunneridae</taxon>
        <taxon>Pentapetalae</taxon>
        <taxon>rosids</taxon>
        <taxon>malvids</taxon>
        <taxon>Myrtales</taxon>
        <taxon>Myrtaceae</taxon>
        <taxon>Myrtoideae</taxon>
        <taxon>Myrteae</taxon>
        <taxon>Australasian group</taxon>
        <taxon>Rhodamnia</taxon>
    </lineage>
</organism>
<keyword evidence="2" id="KW-1185">Reference proteome</keyword>
<dbReference type="SUPFAM" id="SSF56112">
    <property type="entry name" value="Protein kinase-like (PK-like)"/>
    <property type="match status" value="1"/>
</dbReference>
<sequence>MNVNSRNIFIVSNWRAKLGNIALTTPIASSKGNDGDTSISFNGWITPEHMLNRSVSEKVDVFAFGVILLELISGLEDIDGKQLKESIRFLAGGGNEGGCFEQLRGFMDPCLKDDYSLTEALCLAVLAKACVEDDPLHRPSMDDVMKVLVRMV</sequence>
<dbReference type="RefSeq" id="XP_048136730.1">
    <property type="nucleotide sequence ID" value="XM_048280773.1"/>
</dbReference>
<protein>
    <submittedName>
        <fullName evidence="3">Protein LYK5-like</fullName>
    </submittedName>
</protein>
<reference evidence="3" key="1">
    <citation type="submission" date="2025-08" db="UniProtKB">
        <authorList>
            <consortium name="RefSeq"/>
        </authorList>
    </citation>
    <scope>IDENTIFICATION</scope>
    <source>
        <tissue evidence="3">Leaf</tissue>
    </source>
</reference>